<feature type="transmembrane region" description="Helical" evidence="7">
    <location>
        <begin position="164"/>
        <end position="184"/>
    </location>
</feature>
<feature type="transmembrane region" description="Helical" evidence="7">
    <location>
        <begin position="37"/>
        <end position="59"/>
    </location>
</feature>
<dbReference type="Pfam" id="PF08627">
    <property type="entry name" value="CRT-like"/>
    <property type="match status" value="1"/>
</dbReference>
<evidence type="ECO:0000256" key="2">
    <source>
        <dbReference type="ARBA" id="ARBA00006690"/>
    </source>
</evidence>
<dbReference type="AlphaFoldDB" id="A0A067CY07"/>
<feature type="transmembrane region" description="Helical" evidence="7">
    <location>
        <begin position="105"/>
        <end position="125"/>
    </location>
</feature>
<comment type="subcellular location">
    <subcellularLocation>
        <location evidence="1">Membrane</location>
        <topology evidence="1">Multi-pass membrane protein</topology>
    </subcellularLocation>
</comment>
<evidence type="ECO:0008006" key="10">
    <source>
        <dbReference type="Google" id="ProtNLM"/>
    </source>
</evidence>
<dbReference type="KEGG" id="spar:SPRG_00431"/>
<dbReference type="OrthoDB" id="416555at2759"/>
<evidence type="ECO:0000256" key="5">
    <source>
        <dbReference type="ARBA" id="ARBA00022989"/>
    </source>
</evidence>
<feature type="transmembrane region" description="Helical" evidence="7">
    <location>
        <begin position="291"/>
        <end position="310"/>
    </location>
</feature>
<dbReference type="InterPro" id="IPR013936">
    <property type="entry name" value="CRT-like"/>
</dbReference>
<feature type="transmembrane region" description="Helical" evidence="7">
    <location>
        <begin position="322"/>
        <end position="340"/>
    </location>
</feature>
<accession>A0A067CY07</accession>
<dbReference type="Proteomes" id="UP000030745">
    <property type="component" value="Unassembled WGS sequence"/>
</dbReference>
<dbReference type="VEuPathDB" id="FungiDB:SPRG_00431"/>
<evidence type="ECO:0000256" key="7">
    <source>
        <dbReference type="SAM" id="Phobius"/>
    </source>
</evidence>
<keyword evidence="5 7" id="KW-1133">Transmembrane helix</keyword>
<protein>
    <recommendedName>
        <fullName evidence="10">EamA domain-containing protein</fullName>
    </recommendedName>
</protein>
<keyword evidence="6 7" id="KW-0472">Membrane</keyword>
<comment type="similarity">
    <text evidence="2">Belongs to the CRT-like transporter family.</text>
</comment>
<feature type="transmembrane region" description="Helical" evidence="7">
    <location>
        <begin position="132"/>
        <end position="152"/>
    </location>
</feature>
<dbReference type="PANTHER" id="PTHR31326">
    <property type="entry name" value="PROTEIN CLT2, CHLOROPLASTIC"/>
    <property type="match status" value="1"/>
</dbReference>
<reference evidence="8 9" key="1">
    <citation type="journal article" date="2013" name="PLoS Genet.">
        <title>Distinctive expansion of potential virulence genes in the genome of the oomycete fish pathogen Saprolegnia parasitica.</title>
        <authorList>
            <person name="Jiang R.H."/>
            <person name="de Bruijn I."/>
            <person name="Haas B.J."/>
            <person name="Belmonte R."/>
            <person name="Lobach L."/>
            <person name="Christie J."/>
            <person name="van den Ackerveken G."/>
            <person name="Bottin A."/>
            <person name="Bulone V."/>
            <person name="Diaz-Moreno S.M."/>
            <person name="Dumas B."/>
            <person name="Fan L."/>
            <person name="Gaulin E."/>
            <person name="Govers F."/>
            <person name="Grenville-Briggs L.J."/>
            <person name="Horner N.R."/>
            <person name="Levin J.Z."/>
            <person name="Mammella M."/>
            <person name="Meijer H.J."/>
            <person name="Morris P."/>
            <person name="Nusbaum C."/>
            <person name="Oome S."/>
            <person name="Phillips A.J."/>
            <person name="van Rooyen D."/>
            <person name="Rzeszutek E."/>
            <person name="Saraiva M."/>
            <person name="Secombes C.J."/>
            <person name="Seidl M.F."/>
            <person name="Snel B."/>
            <person name="Stassen J.H."/>
            <person name="Sykes S."/>
            <person name="Tripathy S."/>
            <person name="van den Berg H."/>
            <person name="Vega-Arreguin J.C."/>
            <person name="Wawra S."/>
            <person name="Young S.K."/>
            <person name="Zeng Q."/>
            <person name="Dieguez-Uribeondo J."/>
            <person name="Russ C."/>
            <person name="Tyler B.M."/>
            <person name="van West P."/>
        </authorList>
    </citation>
    <scope>NUCLEOTIDE SEQUENCE [LARGE SCALE GENOMIC DNA]</scope>
    <source>
        <strain evidence="8 9">CBS 223.65</strain>
    </source>
</reference>
<name>A0A067CY07_SAPPC</name>
<feature type="transmembrane region" description="Helical" evidence="7">
    <location>
        <begin position="196"/>
        <end position="218"/>
    </location>
</feature>
<feature type="transmembrane region" description="Helical" evidence="7">
    <location>
        <begin position="263"/>
        <end position="284"/>
    </location>
</feature>
<dbReference type="PANTHER" id="PTHR31326:SF1">
    <property type="entry name" value="PROTEIN CLT2, CHLOROPLASTIC"/>
    <property type="match status" value="1"/>
</dbReference>
<keyword evidence="9" id="KW-1185">Reference proteome</keyword>
<dbReference type="GO" id="GO:0016020">
    <property type="term" value="C:membrane"/>
    <property type="evidence" value="ECO:0007669"/>
    <property type="project" value="UniProtKB-SubCell"/>
</dbReference>
<proteinExistence type="inferred from homology"/>
<keyword evidence="4 7" id="KW-0812">Transmembrane</keyword>
<evidence type="ECO:0000256" key="3">
    <source>
        <dbReference type="ARBA" id="ARBA00022448"/>
    </source>
</evidence>
<organism evidence="8 9">
    <name type="scientific">Saprolegnia parasitica (strain CBS 223.65)</name>
    <dbReference type="NCBI Taxonomy" id="695850"/>
    <lineage>
        <taxon>Eukaryota</taxon>
        <taxon>Sar</taxon>
        <taxon>Stramenopiles</taxon>
        <taxon>Oomycota</taxon>
        <taxon>Saprolegniomycetes</taxon>
        <taxon>Saprolegniales</taxon>
        <taxon>Saprolegniaceae</taxon>
        <taxon>Saprolegnia</taxon>
    </lineage>
</organism>
<evidence type="ECO:0000313" key="9">
    <source>
        <dbReference type="Proteomes" id="UP000030745"/>
    </source>
</evidence>
<keyword evidence="3" id="KW-0813">Transport</keyword>
<feature type="transmembrane region" description="Helical" evidence="7">
    <location>
        <begin position="80"/>
        <end position="99"/>
    </location>
</feature>
<dbReference type="OMA" id="IWTIRIP"/>
<gene>
    <name evidence="8" type="ORF">SPRG_00431</name>
</gene>
<dbReference type="RefSeq" id="XP_012193920.1">
    <property type="nucleotide sequence ID" value="XM_012338530.1"/>
</dbReference>
<dbReference type="EMBL" id="KK583189">
    <property type="protein sequence ID" value="KDO35589.1"/>
    <property type="molecule type" value="Genomic_DNA"/>
</dbReference>
<dbReference type="GeneID" id="24123075"/>
<evidence type="ECO:0000256" key="4">
    <source>
        <dbReference type="ARBA" id="ARBA00022692"/>
    </source>
</evidence>
<evidence type="ECO:0000256" key="1">
    <source>
        <dbReference type="ARBA" id="ARBA00004141"/>
    </source>
</evidence>
<evidence type="ECO:0000313" key="8">
    <source>
        <dbReference type="EMBL" id="KDO35589.1"/>
    </source>
</evidence>
<sequence>MHGFGDSKLALALVVLIVARCVDRVVYTRITFEFGPFLWYFSNIICPLAFALTCWPVVWYKLWFTKDVTPEMKAFPTSRFAFMALLDMVSGFLAAFPTPHIGGNLANVLGQFNLPFNMIMSYLFLQTKYRRIHVLGAILVVYGGLVAMIPILHGERPANSPDPSLGWISMYVFAMVPSALSNVYKEIGLKDVDLDIWYTNAWISFYQVGWGLLTIWTIRIPVFCDPPIAWAAFPSYIAAANDCFLGRNVTLHGDVVACEHNSVFLLFVLYLAFNLVYNQLMLFVFKEGSSVLFVVSSAICLPLTDMLYMIPFLAGTHASQTFTLYDAFALFVLVIGILVYHSEKEQRLDASGTKSVERSPMFASPSFQKTQMMRAKRGRVMYHQSPVTFRQRNSPSRPLMSLRNMVSYGSTATDKVV</sequence>
<evidence type="ECO:0000256" key="6">
    <source>
        <dbReference type="ARBA" id="ARBA00023136"/>
    </source>
</evidence>